<evidence type="ECO:0000313" key="1">
    <source>
        <dbReference type="EMBL" id="EEX69167.1"/>
    </source>
</evidence>
<dbReference type="Proteomes" id="UP000003671">
    <property type="component" value="Unassembled WGS sequence"/>
</dbReference>
<comment type="caution">
    <text evidence="1">The sequence shown here is derived from an EMBL/GenBank/DDBJ whole genome shotgun (WGS) entry which is preliminary data.</text>
</comment>
<dbReference type="STRING" id="500635.MITSMUL_04237"/>
<dbReference type="AlphaFoldDB" id="C9KM03"/>
<reference evidence="1" key="1">
    <citation type="submission" date="2009-09" db="EMBL/GenBank/DDBJ databases">
        <authorList>
            <person name="Weinstock G."/>
            <person name="Sodergren E."/>
            <person name="Clifton S."/>
            <person name="Fulton L."/>
            <person name="Fulton B."/>
            <person name="Courtney L."/>
            <person name="Fronick C."/>
            <person name="Harrison M."/>
            <person name="Strong C."/>
            <person name="Farmer C."/>
            <person name="Delahaunty K."/>
            <person name="Markovic C."/>
            <person name="Hall O."/>
            <person name="Minx P."/>
            <person name="Tomlinson C."/>
            <person name="Mitreva M."/>
            <person name="Nelson J."/>
            <person name="Hou S."/>
            <person name="Wollam A."/>
            <person name="Pepin K.H."/>
            <person name="Johnson M."/>
            <person name="Bhonagiri V."/>
            <person name="Nash W.E."/>
            <person name="Warren W."/>
            <person name="Chinwalla A."/>
            <person name="Mardis E.R."/>
            <person name="Wilson R.K."/>
        </authorList>
    </citation>
    <scope>NUCLEOTIDE SEQUENCE [LARGE SCALE GENOMIC DNA]</scope>
    <source>
        <strain evidence="1">DSM 20544</strain>
    </source>
</reference>
<proteinExistence type="predicted"/>
<keyword evidence="2" id="KW-1185">Reference proteome</keyword>
<accession>C9KM03</accession>
<protein>
    <submittedName>
        <fullName evidence="1">Uncharacterized protein</fullName>
    </submittedName>
</protein>
<name>C9KM03_9FIRM</name>
<gene>
    <name evidence="1" type="ORF">MITSMUL_04237</name>
</gene>
<organism evidence="1 2">
    <name type="scientific">Mitsuokella multacida DSM 20544</name>
    <dbReference type="NCBI Taxonomy" id="500635"/>
    <lineage>
        <taxon>Bacteria</taxon>
        <taxon>Bacillati</taxon>
        <taxon>Bacillota</taxon>
        <taxon>Negativicutes</taxon>
        <taxon>Selenomonadales</taxon>
        <taxon>Selenomonadaceae</taxon>
        <taxon>Mitsuokella</taxon>
    </lineage>
</organism>
<dbReference type="PATRIC" id="fig|500635.8.peg.581"/>
<dbReference type="EMBL" id="ABWK02000012">
    <property type="protein sequence ID" value="EEX69167.1"/>
    <property type="molecule type" value="Genomic_DNA"/>
</dbReference>
<sequence>MTNMSKRMTMDEVLKEYGVPQIKLDIHATRSELLKLREKLMAIRDLSAGKEQGYLDIDCKLYIDVDDIDRYLSGELDTIGEIYAFPEDIKSYREE</sequence>
<dbReference type="HOGENOM" id="CLU_2451961_0_0_9"/>
<evidence type="ECO:0000313" key="2">
    <source>
        <dbReference type="Proteomes" id="UP000003671"/>
    </source>
</evidence>
<dbReference type="eggNOG" id="ENOG5032WKT">
    <property type="taxonomic scope" value="Bacteria"/>
</dbReference>